<gene>
    <name evidence="6" type="ORF">PSTT_02214</name>
</gene>
<dbReference type="EMBL" id="PKSL01000013">
    <property type="protein sequence ID" value="POW15278.1"/>
    <property type="molecule type" value="Genomic_DNA"/>
</dbReference>
<comment type="similarity">
    <text evidence="2">Belongs to the ODC antizyme family.</text>
</comment>
<dbReference type="InterPro" id="IPR038581">
    <property type="entry name" value="ODC_AZ_sf"/>
</dbReference>
<dbReference type="GO" id="GO:0005737">
    <property type="term" value="C:cytoplasm"/>
    <property type="evidence" value="ECO:0007669"/>
    <property type="project" value="TreeGrafter"/>
</dbReference>
<keyword evidence="7" id="KW-1185">Reference proteome</keyword>
<evidence type="ECO:0000256" key="4">
    <source>
        <dbReference type="ARBA" id="ARBA00017712"/>
    </source>
</evidence>
<dbReference type="PANTHER" id="PTHR10279">
    <property type="entry name" value="ORNITHINE DECARBOXYLASE ANTIZYME"/>
    <property type="match status" value="1"/>
</dbReference>
<dbReference type="GO" id="GO:0008073">
    <property type="term" value="F:ornithine decarboxylase inhibitor activity"/>
    <property type="evidence" value="ECO:0007669"/>
    <property type="project" value="InterPro"/>
</dbReference>
<evidence type="ECO:0000256" key="1">
    <source>
        <dbReference type="ARBA" id="ARBA00002307"/>
    </source>
</evidence>
<evidence type="ECO:0000256" key="5">
    <source>
        <dbReference type="ARBA" id="ARBA00022758"/>
    </source>
</evidence>
<dbReference type="InterPro" id="IPR016181">
    <property type="entry name" value="Acyl_CoA_acyltransferase"/>
</dbReference>
<evidence type="ECO:0000313" key="6">
    <source>
        <dbReference type="EMBL" id="POW15278.1"/>
    </source>
</evidence>
<organism evidence="6 7">
    <name type="scientific">Puccinia striiformis</name>
    <dbReference type="NCBI Taxonomy" id="27350"/>
    <lineage>
        <taxon>Eukaryota</taxon>
        <taxon>Fungi</taxon>
        <taxon>Dikarya</taxon>
        <taxon>Basidiomycota</taxon>
        <taxon>Pucciniomycotina</taxon>
        <taxon>Pucciniomycetes</taxon>
        <taxon>Pucciniales</taxon>
        <taxon>Pucciniaceae</taxon>
        <taxon>Puccinia</taxon>
    </lineage>
</organism>
<comment type="subunit">
    <text evidence="3">Interacts with ODC and thereby sterically blocks ODC homodimerization.</text>
</comment>
<dbReference type="GO" id="GO:0045732">
    <property type="term" value="P:positive regulation of protein catabolic process"/>
    <property type="evidence" value="ECO:0007669"/>
    <property type="project" value="TreeGrafter"/>
</dbReference>
<name>A0A2S4W0K6_9BASI</name>
<evidence type="ECO:0000313" key="7">
    <source>
        <dbReference type="Proteomes" id="UP000239156"/>
    </source>
</evidence>
<evidence type="ECO:0000256" key="3">
    <source>
        <dbReference type="ARBA" id="ARBA00011486"/>
    </source>
</evidence>
<evidence type="ECO:0000256" key="2">
    <source>
        <dbReference type="ARBA" id="ARBA00008796"/>
    </source>
</evidence>
<protein>
    <recommendedName>
        <fullName evidence="4">Ornithine decarboxylase antizyme</fullName>
    </recommendedName>
</protein>
<dbReference type="Pfam" id="PF02100">
    <property type="entry name" value="ODC_AZ"/>
    <property type="match status" value="1"/>
</dbReference>
<dbReference type="PANTHER" id="PTHR10279:SF10">
    <property type="entry name" value="ORNITHINE DECARBOXYLASE ANTIZYME"/>
    <property type="match status" value="1"/>
</dbReference>
<dbReference type="VEuPathDB" id="FungiDB:PSTT_02214"/>
<dbReference type="Proteomes" id="UP000239156">
    <property type="component" value="Unassembled WGS sequence"/>
</dbReference>
<dbReference type="GO" id="GO:0075523">
    <property type="term" value="P:viral translational frameshifting"/>
    <property type="evidence" value="ECO:0007669"/>
    <property type="project" value="UniProtKB-KW"/>
</dbReference>
<dbReference type="AlphaFoldDB" id="A0A2S4W0K6"/>
<comment type="function">
    <text evidence="1">Ornithine decarboxylase (ODC) antizyme protein that negatively regulates ODC activity and intracellular polyamine biosynthesis in response to increased intracellular polyamine levels. Binds to ODC monomers, inhibiting the assembly of the functional ODC homodimer, and targets the monomers for ubiquitin-independent proteolytic destruction by the 26S proteasome.</text>
</comment>
<dbReference type="SUPFAM" id="SSF55729">
    <property type="entry name" value="Acyl-CoA N-acyltransferases (Nat)"/>
    <property type="match status" value="1"/>
</dbReference>
<comment type="caution">
    <text evidence="6">The sequence shown here is derived from an EMBL/GenBank/DDBJ whole genome shotgun (WGS) entry which is preliminary data.</text>
</comment>
<proteinExistence type="inferred from homology"/>
<dbReference type="VEuPathDB" id="FungiDB:PSHT_03543"/>
<accession>A0A2S4W0K6</accession>
<dbReference type="FunFam" id="3.40.630.60:FF:000008">
    <property type="match status" value="1"/>
</dbReference>
<sequence>MEWQGWVNVLGLAENTATVEMLGGADTPVRAESPGTCFLLRPASKWSPPPLAVDHLNLSPGCSSTLPPPTHQEPLQTPTAHRFTAIQQTNQPNKLPSHLYSLTMSSYLRVMETLKRINNNNKSSLGASIGSALSGAAGPDGAHLINHSLDGGPDVGVKEMPPDDYSDGGRDRHVRDVTAPNFQNPSAAVFVKFPTTTTVLPITPSSSPTGIDCHSLAAATTQNNRLNNSTPLAPLTFKAGGHQVYSGRPNPSPLLTPCSSSDSLSLTSGLNTRLSTPAILTKIFPDGIHDVEAIHDISTQLPNGLKGAIVDRPSGVRSLYILGLNSSVTMDSQVRDVVVRVLDLADEEIEADQVIFALEKDNDQFRELLQGLLYVGGAVVKNAQHQTANNNLVLVGIEV</sequence>
<dbReference type="InterPro" id="IPR002993">
    <property type="entry name" value="ODC_AZ"/>
</dbReference>
<dbReference type="GO" id="GO:0005634">
    <property type="term" value="C:nucleus"/>
    <property type="evidence" value="ECO:0007669"/>
    <property type="project" value="TreeGrafter"/>
</dbReference>
<keyword evidence="5" id="KW-0688">Ribosomal frameshifting</keyword>
<reference evidence="6" key="1">
    <citation type="submission" date="2017-12" db="EMBL/GenBank/DDBJ databases">
        <title>Gene loss provides genomic basis for host adaptation in cereal stripe rust fungi.</title>
        <authorList>
            <person name="Xia C."/>
        </authorList>
    </citation>
    <scope>NUCLEOTIDE SEQUENCE [LARGE SCALE GENOMIC DNA]</scope>
    <source>
        <strain evidence="6">93-210</strain>
    </source>
</reference>
<dbReference type="Gene3D" id="3.40.630.60">
    <property type="match status" value="1"/>
</dbReference>